<dbReference type="InterPro" id="IPR006279">
    <property type="entry name" value="SoxD"/>
</dbReference>
<dbReference type="AlphaFoldDB" id="A0A7Y0E175"/>
<dbReference type="Gene3D" id="3.30.2270.10">
    <property type="entry name" value="Folate-binding superfamily"/>
    <property type="match status" value="1"/>
</dbReference>
<dbReference type="EMBL" id="JABBNT010000003">
    <property type="protein sequence ID" value="NMM45344.1"/>
    <property type="molecule type" value="Genomic_DNA"/>
</dbReference>
<evidence type="ECO:0000313" key="1">
    <source>
        <dbReference type="EMBL" id="NMM45344.1"/>
    </source>
</evidence>
<dbReference type="GO" id="GO:0046653">
    <property type="term" value="P:tetrahydrofolate metabolic process"/>
    <property type="evidence" value="ECO:0007669"/>
    <property type="project" value="InterPro"/>
</dbReference>
<name>A0A7Y0E175_9PROT</name>
<dbReference type="InterPro" id="IPR038561">
    <property type="entry name" value="SoxD_sf"/>
</dbReference>
<dbReference type="Proteomes" id="UP000539372">
    <property type="component" value="Unassembled WGS sequence"/>
</dbReference>
<protein>
    <submittedName>
        <fullName evidence="1">Sarcosine oxidase subunit delta</fullName>
    </submittedName>
</protein>
<sequence length="87" mass="10076">MFQFKCPHCGLRDANEFTYGGDATIAWPDLGASEQEWFDAVYQRENPRGPHREYWHHAGGCRQWVVVDRDTLTHEIHGCRAASETQK</sequence>
<organism evidence="1 2">
    <name type="scientific">Pacificispira spongiicola</name>
    <dbReference type="NCBI Taxonomy" id="2729598"/>
    <lineage>
        <taxon>Bacteria</taxon>
        <taxon>Pseudomonadati</taxon>
        <taxon>Pseudomonadota</taxon>
        <taxon>Alphaproteobacteria</taxon>
        <taxon>Rhodospirillales</taxon>
        <taxon>Rhodospirillaceae</taxon>
        <taxon>Pacificispira</taxon>
    </lineage>
</organism>
<dbReference type="RefSeq" id="WP_169625690.1">
    <property type="nucleotide sequence ID" value="NZ_JABBNT010000003.1"/>
</dbReference>
<comment type="caution">
    <text evidence="1">The sequence shown here is derived from an EMBL/GenBank/DDBJ whole genome shotgun (WGS) entry which is preliminary data.</text>
</comment>
<evidence type="ECO:0000313" key="2">
    <source>
        <dbReference type="Proteomes" id="UP000539372"/>
    </source>
</evidence>
<reference evidence="1 2" key="1">
    <citation type="submission" date="2020-04" db="EMBL/GenBank/DDBJ databases">
        <title>Rhodospirillaceae bacterium KN72 isolated from deep sea.</title>
        <authorList>
            <person name="Zhang D.-C."/>
        </authorList>
    </citation>
    <scope>NUCLEOTIDE SEQUENCE [LARGE SCALE GENOMIC DNA]</scope>
    <source>
        <strain evidence="1 2">KN72</strain>
    </source>
</reference>
<gene>
    <name evidence="1" type="ORF">HH303_12695</name>
</gene>
<dbReference type="GO" id="GO:0008115">
    <property type="term" value="F:sarcosine oxidase activity"/>
    <property type="evidence" value="ECO:0007669"/>
    <property type="project" value="InterPro"/>
</dbReference>
<keyword evidence="2" id="KW-1185">Reference proteome</keyword>
<accession>A0A7Y0E175</accession>
<dbReference type="Pfam" id="PF04267">
    <property type="entry name" value="SoxD"/>
    <property type="match status" value="1"/>
</dbReference>
<proteinExistence type="predicted"/>